<evidence type="ECO:0000313" key="3">
    <source>
        <dbReference type="Proteomes" id="UP001212841"/>
    </source>
</evidence>
<dbReference type="Proteomes" id="UP001212841">
    <property type="component" value="Unassembled WGS sequence"/>
</dbReference>
<dbReference type="GO" id="GO:0005839">
    <property type="term" value="C:proteasome core complex"/>
    <property type="evidence" value="ECO:0007669"/>
    <property type="project" value="InterPro"/>
</dbReference>
<name>A0AAD5S7E1_9FUNG</name>
<protein>
    <submittedName>
        <fullName evidence="2">Uncharacterized protein</fullName>
    </submittedName>
</protein>
<dbReference type="EMBL" id="JADGJD010000801">
    <property type="protein sequence ID" value="KAJ3048381.1"/>
    <property type="molecule type" value="Genomic_DNA"/>
</dbReference>
<evidence type="ECO:0000313" key="2">
    <source>
        <dbReference type="EMBL" id="KAJ3048381.1"/>
    </source>
</evidence>
<gene>
    <name evidence="2" type="ORF">HK097_010629</name>
</gene>
<sequence>MSRTTIGIWAKDGVVLAVEKPVQSKLLVRGSNKRIQSADSHVAVPTAEFLADGHHLVTRIREEAQQHRDLIIRFSFSNTSQTSAKSITDLSNPIATSSSDLADPSAMADAPSGGSTDPSAGLVASLNDTTPIDDASPTVAMDWRVRLDAIWKIYWVAVRPLAGIPCPPLDQILGDSLMRVLPGPEGHELIRIQGPLFQNLSNLGMHYEFRVFEEGISTSEIEMMGPSHKREKKVKHPYSPPESTTPTAPAPKRQHRRRGKGRNADDVVVKPSTPKRSEPLSDDDDTDDLEHEWVGDATGRLHALIDTMKTDQHLPEHSWVLVDAEESEIPTGAIEFDETFFGSKTYVARAFVKGQVRLGVAATSGGAEFEVGREKVKRLKFEVVVPTREVQFLDEHGKTLTPNVREGRKEDGEGVREVSRVPGLRHNYGEAKTPAGATVTSDELLAKWAVVRPGVGQTEYQFANVTVTPMNVVEKVFVQNSTAEGLAFVEPFLHVATFTSDGDHIETESFIGHRQVVGME</sequence>
<dbReference type="AlphaFoldDB" id="A0AAD5S7E1"/>
<dbReference type="Gene3D" id="3.60.20.10">
    <property type="entry name" value="Glutamine Phosphoribosylpyrophosphate, subunit 1, domain 1"/>
    <property type="match status" value="1"/>
</dbReference>
<feature type="compositionally biased region" description="Basic residues" evidence="1">
    <location>
        <begin position="227"/>
        <end position="236"/>
    </location>
</feature>
<comment type="caution">
    <text evidence="2">The sequence shown here is derived from an EMBL/GenBank/DDBJ whole genome shotgun (WGS) entry which is preliminary data.</text>
</comment>
<feature type="compositionally biased region" description="Acidic residues" evidence="1">
    <location>
        <begin position="280"/>
        <end position="290"/>
    </location>
</feature>
<evidence type="ECO:0000256" key="1">
    <source>
        <dbReference type="SAM" id="MobiDB-lite"/>
    </source>
</evidence>
<feature type="compositionally biased region" description="Polar residues" evidence="1">
    <location>
        <begin position="87"/>
        <end position="100"/>
    </location>
</feature>
<proteinExistence type="predicted"/>
<organism evidence="2 3">
    <name type="scientific">Rhizophlyctis rosea</name>
    <dbReference type="NCBI Taxonomy" id="64517"/>
    <lineage>
        <taxon>Eukaryota</taxon>
        <taxon>Fungi</taxon>
        <taxon>Fungi incertae sedis</taxon>
        <taxon>Chytridiomycota</taxon>
        <taxon>Chytridiomycota incertae sedis</taxon>
        <taxon>Chytridiomycetes</taxon>
        <taxon>Rhizophlyctidales</taxon>
        <taxon>Rhizophlyctidaceae</taxon>
        <taxon>Rhizophlyctis</taxon>
    </lineage>
</organism>
<reference evidence="2" key="1">
    <citation type="submission" date="2020-05" db="EMBL/GenBank/DDBJ databases">
        <title>Phylogenomic resolution of chytrid fungi.</title>
        <authorList>
            <person name="Stajich J.E."/>
            <person name="Amses K."/>
            <person name="Simmons R."/>
            <person name="Seto K."/>
            <person name="Myers J."/>
            <person name="Bonds A."/>
            <person name="Quandt C.A."/>
            <person name="Barry K."/>
            <person name="Liu P."/>
            <person name="Grigoriev I."/>
            <person name="Longcore J.E."/>
            <person name="James T.Y."/>
        </authorList>
    </citation>
    <scope>NUCLEOTIDE SEQUENCE</scope>
    <source>
        <strain evidence="2">JEL0318</strain>
    </source>
</reference>
<feature type="region of interest" description="Disordered" evidence="1">
    <location>
        <begin position="87"/>
        <end position="128"/>
    </location>
</feature>
<feature type="region of interest" description="Disordered" evidence="1">
    <location>
        <begin position="224"/>
        <end position="290"/>
    </location>
</feature>
<feature type="compositionally biased region" description="Basic residues" evidence="1">
    <location>
        <begin position="252"/>
        <end position="261"/>
    </location>
</feature>
<keyword evidence="3" id="KW-1185">Reference proteome</keyword>
<dbReference type="SUPFAM" id="SSF56235">
    <property type="entry name" value="N-terminal nucleophile aminohydrolases (Ntn hydrolases)"/>
    <property type="match status" value="1"/>
</dbReference>
<dbReference type="InterPro" id="IPR029055">
    <property type="entry name" value="Ntn_hydrolases_N"/>
</dbReference>
<feature type="compositionally biased region" description="Low complexity" evidence="1">
    <location>
        <begin position="241"/>
        <end position="251"/>
    </location>
</feature>
<dbReference type="GO" id="GO:0051603">
    <property type="term" value="P:proteolysis involved in protein catabolic process"/>
    <property type="evidence" value="ECO:0007669"/>
    <property type="project" value="InterPro"/>
</dbReference>
<accession>A0AAD5S7E1</accession>
<dbReference type="InterPro" id="IPR001353">
    <property type="entry name" value="Proteasome_sua/b"/>
</dbReference>
<dbReference type="Pfam" id="PF00227">
    <property type="entry name" value="Proteasome"/>
    <property type="match status" value="1"/>
</dbReference>